<feature type="signal peptide" evidence="1">
    <location>
        <begin position="1"/>
        <end position="22"/>
    </location>
</feature>
<dbReference type="OrthoDB" id="693939at2759"/>
<dbReference type="PANTHER" id="PTHR33474:SF28">
    <property type="entry name" value="OS01G0815400 PROTEIN"/>
    <property type="match status" value="1"/>
</dbReference>
<comment type="caution">
    <text evidence="2">The sequence shown here is derived from an EMBL/GenBank/DDBJ whole genome shotgun (WGS) entry which is preliminary data.</text>
</comment>
<keyword evidence="3" id="KW-1185">Reference proteome</keyword>
<sequence length="86" mass="9633">MASRRLLAVFLVLFFMVVSAVAVSSTRSLKDEVKVGKIHHQDMMELRGDGEQVDIRLLDRRMNVELTDYTGTGANNDHDPGTPGRF</sequence>
<name>A0A8S0S6N3_OLEEU</name>
<evidence type="ECO:0000256" key="1">
    <source>
        <dbReference type="SAM" id="SignalP"/>
    </source>
</evidence>
<proteinExistence type="predicted"/>
<organism evidence="2 3">
    <name type="scientific">Olea europaea subsp. europaea</name>
    <dbReference type="NCBI Taxonomy" id="158383"/>
    <lineage>
        <taxon>Eukaryota</taxon>
        <taxon>Viridiplantae</taxon>
        <taxon>Streptophyta</taxon>
        <taxon>Embryophyta</taxon>
        <taxon>Tracheophyta</taxon>
        <taxon>Spermatophyta</taxon>
        <taxon>Magnoliopsida</taxon>
        <taxon>eudicotyledons</taxon>
        <taxon>Gunneridae</taxon>
        <taxon>Pentapetalae</taxon>
        <taxon>asterids</taxon>
        <taxon>lamiids</taxon>
        <taxon>Lamiales</taxon>
        <taxon>Oleaceae</taxon>
        <taxon>Oleeae</taxon>
        <taxon>Olea</taxon>
    </lineage>
</organism>
<evidence type="ECO:0000313" key="2">
    <source>
        <dbReference type="EMBL" id="CAA2987925.1"/>
    </source>
</evidence>
<dbReference type="Gramene" id="OE9A006144T2">
    <property type="protein sequence ID" value="OE9A006144C2"/>
    <property type="gene ID" value="OE9A006144"/>
</dbReference>
<feature type="chain" id="PRO_5035857125" evidence="1">
    <location>
        <begin position="23"/>
        <end position="86"/>
    </location>
</feature>
<dbReference type="Proteomes" id="UP000594638">
    <property type="component" value="Unassembled WGS sequence"/>
</dbReference>
<reference evidence="2 3" key="1">
    <citation type="submission" date="2019-12" db="EMBL/GenBank/DDBJ databases">
        <authorList>
            <person name="Alioto T."/>
            <person name="Alioto T."/>
            <person name="Gomez Garrido J."/>
        </authorList>
    </citation>
    <scope>NUCLEOTIDE SEQUENCE [LARGE SCALE GENOMIC DNA]</scope>
</reference>
<dbReference type="PANTHER" id="PTHR33474">
    <property type="entry name" value="TRANSMEMBRANE PROTEIN"/>
    <property type="match status" value="1"/>
</dbReference>
<evidence type="ECO:0000313" key="3">
    <source>
        <dbReference type="Proteomes" id="UP000594638"/>
    </source>
</evidence>
<dbReference type="EMBL" id="CACTIH010003956">
    <property type="protein sequence ID" value="CAA2987925.1"/>
    <property type="molecule type" value="Genomic_DNA"/>
</dbReference>
<dbReference type="AlphaFoldDB" id="A0A8S0S6N3"/>
<accession>A0A8S0S6N3</accession>
<protein>
    <submittedName>
        <fullName evidence="2">Uncharacterized protein</fullName>
    </submittedName>
</protein>
<gene>
    <name evidence="2" type="ORF">OLEA9_A006144</name>
</gene>
<keyword evidence="1" id="KW-0732">Signal</keyword>